<feature type="chain" id="PRO_5010220046" evidence="1">
    <location>
        <begin position="23"/>
        <end position="306"/>
    </location>
</feature>
<evidence type="ECO:0000313" key="4">
    <source>
        <dbReference type="Proteomes" id="UP000182257"/>
    </source>
</evidence>
<dbReference type="PANTHER" id="PTHR12121">
    <property type="entry name" value="CARBON CATABOLITE REPRESSOR PROTEIN 4"/>
    <property type="match status" value="1"/>
</dbReference>
<dbReference type="AlphaFoldDB" id="A0A1H4CIQ3"/>
<name>A0A1H4CIQ3_XYLRU</name>
<feature type="domain" description="Endonuclease/exonuclease/phosphatase" evidence="2">
    <location>
        <begin position="29"/>
        <end position="297"/>
    </location>
</feature>
<dbReference type="InterPro" id="IPR050410">
    <property type="entry name" value="CCR4/nocturin_mRNA_transcr"/>
</dbReference>
<keyword evidence="3" id="KW-0255">Endonuclease</keyword>
<evidence type="ECO:0000259" key="2">
    <source>
        <dbReference type="Pfam" id="PF03372"/>
    </source>
</evidence>
<dbReference type="PANTHER" id="PTHR12121:SF36">
    <property type="entry name" value="ENDONUCLEASE_EXONUCLEASE_PHOSPHATASE DOMAIN-CONTAINING PROTEIN"/>
    <property type="match status" value="1"/>
</dbReference>
<dbReference type="RefSeq" id="WP_254771697.1">
    <property type="nucleotide sequence ID" value="NZ_FNRF01000003.1"/>
</dbReference>
<evidence type="ECO:0000313" key="3">
    <source>
        <dbReference type="EMBL" id="SEA60218.1"/>
    </source>
</evidence>
<organism evidence="3 4">
    <name type="scientific">Xylanibacter ruminicola</name>
    <name type="common">Prevotella ruminicola</name>
    <dbReference type="NCBI Taxonomy" id="839"/>
    <lineage>
        <taxon>Bacteria</taxon>
        <taxon>Pseudomonadati</taxon>
        <taxon>Bacteroidota</taxon>
        <taxon>Bacteroidia</taxon>
        <taxon>Bacteroidales</taxon>
        <taxon>Prevotellaceae</taxon>
        <taxon>Xylanibacter</taxon>
    </lineage>
</organism>
<protein>
    <submittedName>
        <fullName evidence="3">Metal-dependent hydrolase, endonuclease/exonuclease/phosphatase family</fullName>
    </submittedName>
</protein>
<dbReference type="EMBL" id="FNRF01000003">
    <property type="protein sequence ID" value="SEA60218.1"/>
    <property type="molecule type" value="Genomic_DNA"/>
</dbReference>
<keyword evidence="3" id="KW-0378">Hydrolase</keyword>
<dbReference type="InterPro" id="IPR036691">
    <property type="entry name" value="Endo/exonu/phosph_ase_sf"/>
</dbReference>
<dbReference type="InterPro" id="IPR005135">
    <property type="entry name" value="Endo/exonuclease/phosphatase"/>
</dbReference>
<keyword evidence="3" id="KW-0540">Nuclease</keyword>
<reference evidence="3 4" key="1">
    <citation type="submission" date="2016-10" db="EMBL/GenBank/DDBJ databases">
        <authorList>
            <person name="de Groot N.N."/>
        </authorList>
    </citation>
    <scope>NUCLEOTIDE SEQUENCE [LARGE SCALE GENOMIC DNA]</scope>
    <source>
        <strain evidence="3 4">D31d</strain>
    </source>
</reference>
<dbReference type="Proteomes" id="UP000182257">
    <property type="component" value="Unassembled WGS sequence"/>
</dbReference>
<dbReference type="SUPFAM" id="SSF56219">
    <property type="entry name" value="DNase I-like"/>
    <property type="match status" value="1"/>
</dbReference>
<feature type="signal peptide" evidence="1">
    <location>
        <begin position="1"/>
        <end position="22"/>
    </location>
</feature>
<dbReference type="Pfam" id="PF03372">
    <property type="entry name" value="Exo_endo_phos"/>
    <property type="match status" value="1"/>
</dbReference>
<dbReference type="GO" id="GO:0000175">
    <property type="term" value="F:3'-5'-RNA exonuclease activity"/>
    <property type="evidence" value="ECO:0007669"/>
    <property type="project" value="TreeGrafter"/>
</dbReference>
<proteinExistence type="predicted"/>
<dbReference type="GO" id="GO:0004519">
    <property type="term" value="F:endonuclease activity"/>
    <property type="evidence" value="ECO:0007669"/>
    <property type="project" value="UniProtKB-KW"/>
</dbReference>
<dbReference type="CDD" id="cd09083">
    <property type="entry name" value="EEP-1"/>
    <property type="match status" value="1"/>
</dbReference>
<sequence>MKVFSKLMLVAMMMAASITTQAQELYVGSYNIRYQNDGDAKAGNAWQQRMPVLCGQILFEHPDIFGAQEVLESQRQDLLKQLTDYDCIGLGRDDGKHAGEHSNIFYDRNKIKLLDHGDFWLSETPEKPGLGWDAACVRICSWGYFKLKGTSLKFYYFNLHMDHVGTVARREGAKLVVQRIKEISKGKPVVLTGDFNVDQTNEIYGIFTQSGVLDDSFEKAQFRFAENGTFNSWDPELKTASRIDHVFVSPCFVVERYGVLTNAYWSEAPQNGDVLKGANAPQEINFQKHQKRLPSDHYPVFVRLRK</sequence>
<gene>
    <name evidence="3" type="ORF">SAMN05216462_1982</name>
</gene>
<keyword evidence="1" id="KW-0732">Signal</keyword>
<dbReference type="Gene3D" id="3.60.10.10">
    <property type="entry name" value="Endonuclease/exonuclease/phosphatase"/>
    <property type="match status" value="1"/>
</dbReference>
<keyword evidence="3" id="KW-0269">Exonuclease</keyword>
<accession>A0A1H4CIQ3</accession>
<evidence type="ECO:0000256" key="1">
    <source>
        <dbReference type="SAM" id="SignalP"/>
    </source>
</evidence>